<keyword evidence="3" id="KW-1185">Reference proteome</keyword>
<sequence length="200" mass="21052">MTGPTALPAPEERLACGRWTGPLVEQVAEGRARELDEHQRTCPHCRAALGEFERLWGPVRAVAADRPRAPVSVVEAALRRVRTGSREAEYGRLDSPLGHTRVASRVVVALARHLAGQVPGVEVALSGLAAEGHGVVGEVVPDVQAGVSGGSTAVQITLAAAYGQDLQALGERIRSVVARGVREATGLEPVDVTVLVDDVW</sequence>
<dbReference type="RefSeq" id="WP_230729900.1">
    <property type="nucleotide sequence ID" value="NZ_JAJNDB010000001.1"/>
</dbReference>
<organism evidence="2 3">
    <name type="scientific">Actinomycetospora endophytica</name>
    <dbReference type="NCBI Taxonomy" id="2291215"/>
    <lineage>
        <taxon>Bacteria</taxon>
        <taxon>Bacillati</taxon>
        <taxon>Actinomycetota</taxon>
        <taxon>Actinomycetes</taxon>
        <taxon>Pseudonocardiales</taxon>
        <taxon>Pseudonocardiaceae</taxon>
        <taxon>Actinomycetospora</taxon>
    </lineage>
</organism>
<gene>
    <name evidence="2" type="ORF">LQ327_02235</name>
</gene>
<reference evidence="2 3" key="1">
    <citation type="submission" date="2021-11" db="EMBL/GenBank/DDBJ databases">
        <title>Draft genome sequence of Actinomycetospora sp. SF1 isolated from the rhizosphere soil.</title>
        <authorList>
            <person name="Duangmal K."/>
            <person name="Chantavorakit T."/>
        </authorList>
    </citation>
    <scope>NUCLEOTIDE SEQUENCE [LARGE SCALE GENOMIC DNA]</scope>
    <source>
        <strain evidence="2 3">TBRC 5722</strain>
    </source>
</reference>
<dbReference type="InterPro" id="IPR005531">
    <property type="entry name" value="Asp23"/>
</dbReference>
<evidence type="ECO:0000313" key="2">
    <source>
        <dbReference type="EMBL" id="MCD2192213.1"/>
    </source>
</evidence>
<name>A0ABS8P1W0_9PSEU</name>
<evidence type="ECO:0000313" key="3">
    <source>
        <dbReference type="Proteomes" id="UP001199469"/>
    </source>
</evidence>
<evidence type="ECO:0000256" key="1">
    <source>
        <dbReference type="ARBA" id="ARBA00005721"/>
    </source>
</evidence>
<dbReference type="Proteomes" id="UP001199469">
    <property type="component" value="Unassembled WGS sequence"/>
</dbReference>
<dbReference type="EMBL" id="JAJNDB010000001">
    <property type="protein sequence ID" value="MCD2192213.1"/>
    <property type="molecule type" value="Genomic_DNA"/>
</dbReference>
<comment type="caution">
    <text evidence="2">The sequence shown here is derived from an EMBL/GenBank/DDBJ whole genome shotgun (WGS) entry which is preliminary data.</text>
</comment>
<protein>
    <submittedName>
        <fullName evidence="2">Asp23/Gls24 family envelope stress response protein</fullName>
    </submittedName>
</protein>
<proteinExistence type="inferred from homology"/>
<comment type="similarity">
    <text evidence="1">Belongs to the asp23 family.</text>
</comment>
<accession>A0ABS8P1W0</accession>
<dbReference type="Pfam" id="PF03780">
    <property type="entry name" value="Asp23"/>
    <property type="match status" value="1"/>
</dbReference>